<accession>A0AAW0ZCW6</accession>
<dbReference type="Proteomes" id="UP001432146">
    <property type="component" value="Unassembled WGS sequence"/>
</dbReference>
<evidence type="ECO:0000259" key="2">
    <source>
        <dbReference type="PROSITE" id="PS50206"/>
    </source>
</evidence>
<evidence type="ECO:0000313" key="3">
    <source>
        <dbReference type="EMBL" id="KAK9295430.1"/>
    </source>
</evidence>
<dbReference type="InterPro" id="IPR001763">
    <property type="entry name" value="Rhodanese-like_dom"/>
</dbReference>
<keyword evidence="4" id="KW-1185">Reference proteome</keyword>
<dbReference type="EMBL" id="JAWNGG020000262">
    <property type="protein sequence ID" value="KAK9295430.1"/>
    <property type="molecule type" value="Genomic_DNA"/>
</dbReference>
<reference evidence="3 4" key="1">
    <citation type="submission" date="2024-05" db="EMBL/GenBank/DDBJ databases">
        <title>The nuclear and mitochondrial genome assemblies of Tetragonisca angustula (Apidae: Meliponini), a tiny yet remarkable pollinator in the Neotropics.</title>
        <authorList>
            <person name="Ferrari R."/>
            <person name="Ricardo P.C."/>
            <person name="Dias F.C."/>
            <person name="Araujo N.S."/>
            <person name="Soares D.O."/>
            <person name="Zhou Q.-S."/>
            <person name="Zhu C.-D."/>
            <person name="Coutinho L."/>
            <person name="Airas M.C."/>
            <person name="Batista T.M."/>
        </authorList>
    </citation>
    <scope>NUCLEOTIDE SEQUENCE [LARGE SCALE GENOMIC DNA]</scope>
    <source>
        <strain evidence="3">ASF017062</strain>
        <tissue evidence="3">Abdomen</tissue>
    </source>
</reference>
<dbReference type="AlphaFoldDB" id="A0AAW0ZCW6"/>
<evidence type="ECO:0000313" key="4">
    <source>
        <dbReference type="Proteomes" id="UP001432146"/>
    </source>
</evidence>
<proteinExistence type="predicted"/>
<comment type="caution">
    <text evidence="3">The sequence shown here is derived from an EMBL/GenBank/DDBJ whole genome shotgun (WGS) entry which is preliminary data.</text>
</comment>
<gene>
    <name evidence="3" type="ORF">QLX08_010246</name>
</gene>
<organism evidence="3 4">
    <name type="scientific">Tetragonisca angustula</name>
    <dbReference type="NCBI Taxonomy" id="166442"/>
    <lineage>
        <taxon>Eukaryota</taxon>
        <taxon>Metazoa</taxon>
        <taxon>Ecdysozoa</taxon>
        <taxon>Arthropoda</taxon>
        <taxon>Hexapoda</taxon>
        <taxon>Insecta</taxon>
        <taxon>Pterygota</taxon>
        <taxon>Neoptera</taxon>
        <taxon>Endopterygota</taxon>
        <taxon>Hymenoptera</taxon>
        <taxon>Apocrita</taxon>
        <taxon>Aculeata</taxon>
        <taxon>Apoidea</taxon>
        <taxon>Anthophila</taxon>
        <taxon>Apidae</taxon>
        <taxon>Tetragonisca</taxon>
    </lineage>
</organism>
<dbReference type="PROSITE" id="PS50206">
    <property type="entry name" value="RHODANESE_3"/>
    <property type="match status" value="1"/>
</dbReference>
<name>A0AAW0ZCW6_9HYME</name>
<evidence type="ECO:0000256" key="1">
    <source>
        <dbReference type="SAM" id="MobiDB-lite"/>
    </source>
</evidence>
<protein>
    <recommendedName>
        <fullName evidence="2">Rhodanese domain-containing protein</fullName>
    </recommendedName>
</protein>
<feature type="region of interest" description="Disordered" evidence="1">
    <location>
        <begin position="1"/>
        <end position="21"/>
    </location>
</feature>
<sequence length="122" mass="13711">MSALYGKQAPPCKRSLNESKRRAIEPRGWTRYSNGDIHVQSFPRATIGGYSRSSRAATYERERGQLSVPLVHTGLDAYTPQYPTPCATANVPKNGMLLDKYGRRTSQRSRKHVKTVNVIDCQ</sequence>
<feature type="domain" description="Rhodanese" evidence="2">
    <location>
        <begin position="52"/>
        <end position="87"/>
    </location>
</feature>